<dbReference type="EMBL" id="CP137308">
    <property type="protein sequence ID" value="WQF80958.1"/>
    <property type="molecule type" value="Genomic_DNA"/>
</dbReference>
<keyword evidence="3" id="KW-1185">Reference proteome</keyword>
<dbReference type="PANTHER" id="PTHR24148">
    <property type="entry name" value="ANKYRIN REPEAT DOMAIN-CONTAINING PROTEIN 39 HOMOLOG-RELATED"/>
    <property type="match status" value="1"/>
</dbReference>
<dbReference type="KEGG" id="cdet:87942475"/>
<dbReference type="InterPro" id="IPR052895">
    <property type="entry name" value="HetReg/Transcr_Mod"/>
</dbReference>
<dbReference type="InterPro" id="IPR010730">
    <property type="entry name" value="HET"/>
</dbReference>
<name>A0AAX4IC49_9PEZI</name>
<accession>A0AAX4IC49</accession>
<protein>
    <submittedName>
        <fullName evidence="2">Heterokaryon incompatibility</fullName>
    </submittedName>
</protein>
<reference evidence="3" key="1">
    <citation type="journal article" date="2023" name="bioRxiv">
        <title>Complete genome of the Medicago anthracnose fungus, Colletotrichum destructivum, reveals a mini-chromosome-like region within a core chromosome.</title>
        <authorList>
            <person name="Lapalu N."/>
            <person name="Simon A."/>
            <person name="Lu A."/>
            <person name="Plaumann P.-L."/>
            <person name="Amselem J."/>
            <person name="Pigne S."/>
            <person name="Auger A."/>
            <person name="Koch C."/>
            <person name="Dallery J.-F."/>
            <person name="O'Connell R.J."/>
        </authorList>
    </citation>
    <scope>NUCLEOTIDE SEQUENCE [LARGE SCALE GENOMIC DNA]</scope>
    <source>
        <strain evidence="3">CBS 520.97</strain>
    </source>
</reference>
<sequence length="654" mass="76287">MNLDKFHFQYTSSLQGRRIRLLSFRQRHCPDRDLPLEVHLSEHSLDVAEFDALSYVWGDSHPKRRLICNGKHFDVRESLYEALIEYRHRHCNRRLWADAICINQNDDVEKTEQVRLMSDVYGTAMRTIIWLGRLQPDDEKAIRLVELVYNKTQRDNSQRPVSGTNEDFDFKTLDIPNVRNIRQIDPSWKALFQILRHPWFSRVWVIQELVLSSNPSFWRGEKSVDVHHLMWIAFHVGTKRNLSTAFGLINGFSSLPALGMANYFYNSAVRNRREKLPIWFHLMNSLGMKATDLRDRFFAIAGISAGLWTHFVDYSRTLEQVLSQVGLMSIIEGHQILDFEALDALADYPSITIRSASLHIPSWVPNFFSDQLRGIAFSRHYSTNSLRRTQGFMAAEIQIIVEDPNRALQHPITPSAPYLYHKVRELHMKALVFDKIKSMIPLTDMVKAKTSKFPREEKHPLSALQAGWDDAHELAISTISFVHRARLLAEPHLRNQDVMSGATFNAFWRTLLYNRTEIASSREQEPEDSFGMSFGYWYLLLKLFCTKLYYQDCVLFMTYWMILRPHAYPFKNTFDQIYGNRCFFVSEGGRLGWAPAHARCGDSLALFQGCRIPFAARLRVDDIWEYVGGCYVHGCMNGEIWRLEHSSWSFYRFA</sequence>
<dbReference type="GeneID" id="87942475"/>
<dbReference type="PANTHER" id="PTHR24148:SF64">
    <property type="entry name" value="HETEROKARYON INCOMPATIBILITY DOMAIN-CONTAINING PROTEIN"/>
    <property type="match status" value="1"/>
</dbReference>
<evidence type="ECO:0000313" key="2">
    <source>
        <dbReference type="EMBL" id="WQF80958.1"/>
    </source>
</evidence>
<dbReference type="RefSeq" id="XP_062778182.1">
    <property type="nucleotide sequence ID" value="XM_062922131.1"/>
</dbReference>
<evidence type="ECO:0000259" key="1">
    <source>
        <dbReference type="Pfam" id="PF06985"/>
    </source>
</evidence>
<organism evidence="2 3">
    <name type="scientific">Colletotrichum destructivum</name>
    <dbReference type="NCBI Taxonomy" id="34406"/>
    <lineage>
        <taxon>Eukaryota</taxon>
        <taxon>Fungi</taxon>
        <taxon>Dikarya</taxon>
        <taxon>Ascomycota</taxon>
        <taxon>Pezizomycotina</taxon>
        <taxon>Sordariomycetes</taxon>
        <taxon>Hypocreomycetidae</taxon>
        <taxon>Glomerellales</taxon>
        <taxon>Glomerellaceae</taxon>
        <taxon>Colletotrichum</taxon>
        <taxon>Colletotrichum destructivum species complex</taxon>
    </lineage>
</organism>
<dbReference type="AlphaFoldDB" id="A0AAX4IC49"/>
<gene>
    <name evidence="2" type="ORF">CDEST_05972</name>
</gene>
<dbReference type="Proteomes" id="UP001322277">
    <property type="component" value="Chromosome 4"/>
</dbReference>
<evidence type="ECO:0000313" key="3">
    <source>
        <dbReference type="Proteomes" id="UP001322277"/>
    </source>
</evidence>
<feature type="domain" description="Heterokaryon incompatibility" evidence="1">
    <location>
        <begin position="50"/>
        <end position="208"/>
    </location>
</feature>
<dbReference type="Pfam" id="PF06985">
    <property type="entry name" value="HET"/>
    <property type="match status" value="1"/>
</dbReference>
<proteinExistence type="predicted"/>
<dbReference type="Pfam" id="PF26639">
    <property type="entry name" value="Het-6_barrel"/>
    <property type="match status" value="1"/>
</dbReference>